<comment type="caution">
    <text evidence="1">The sequence shown here is derived from an EMBL/GenBank/DDBJ whole genome shotgun (WGS) entry which is preliminary data.</text>
</comment>
<evidence type="ECO:0000313" key="2">
    <source>
        <dbReference type="Proteomes" id="UP000688137"/>
    </source>
</evidence>
<gene>
    <name evidence="1" type="ORF">PPRIM_AZ9-3.1.T0190049</name>
</gene>
<keyword evidence="2" id="KW-1185">Reference proteome</keyword>
<evidence type="ECO:0000313" key="1">
    <source>
        <dbReference type="EMBL" id="CAD8052171.1"/>
    </source>
</evidence>
<dbReference type="AlphaFoldDB" id="A0A8S1KCX2"/>
<dbReference type="Proteomes" id="UP000688137">
    <property type="component" value="Unassembled WGS sequence"/>
</dbReference>
<dbReference type="EMBL" id="CAJJDM010000016">
    <property type="protein sequence ID" value="CAD8052171.1"/>
    <property type="molecule type" value="Genomic_DNA"/>
</dbReference>
<organism evidence="1 2">
    <name type="scientific">Paramecium primaurelia</name>
    <dbReference type="NCBI Taxonomy" id="5886"/>
    <lineage>
        <taxon>Eukaryota</taxon>
        <taxon>Sar</taxon>
        <taxon>Alveolata</taxon>
        <taxon>Ciliophora</taxon>
        <taxon>Intramacronucleata</taxon>
        <taxon>Oligohymenophorea</taxon>
        <taxon>Peniculida</taxon>
        <taxon>Parameciidae</taxon>
        <taxon>Paramecium</taxon>
    </lineage>
</organism>
<name>A0A8S1KCX2_PARPR</name>
<protein>
    <submittedName>
        <fullName evidence="1">Uncharacterized protein</fullName>
    </submittedName>
</protein>
<proteinExistence type="predicted"/>
<dbReference type="OMA" id="MQGLPQK"/>
<reference evidence="1" key="1">
    <citation type="submission" date="2021-01" db="EMBL/GenBank/DDBJ databases">
        <authorList>
            <consortium name="Genoscope - CEA"/>
            <person name="William W."/>
        </authorList>
    </citation>
    <scope>NUCLEOTIDE SEQUENCE</scope>
</reference>
<accession>A0A8S1KCX2</accession>
<sequence length="93" mass="11050">MQGLPQKKCQLLFKEQMPVKKKSSQYVKLKTLTLSNWKSKELTSQLLSPIKYQPPPIMEPRSQSRANFFQSQHIIIKIFDGKQNFIKKQYFNF</sequence>